<dbReference type="Pfam" id="PF20515">
    <property type="entry name" value="2OG-FeII_Oxy_6"/>
    <property type="match status" value="1"/>
</dbReference>
<dbReference type="Proteomes" id="UP000008783">
    <property type="component" value="Unassembled WGS sequence"/>
</dbReference>
<keyword evidence="3" id="KW-1185">Reference proteome</keyword>
<dbReference type="InParanoid" id="E3L0C5"/>
<reference evidence="3" key="2">
    <citation type="journal article" date="2011" name="Proc. Natl. Acad. Sci. U.S.A.">
        <title>Obligate biotrophy features unraveled by the genomic analysis of rust fungi.</title>
        <authorList>
            <person name="Duplessis S."/>
            <person name="Cuomo C.A."/>
            <person name="Lin Y.-C."/>
            <person name="Aerts A."/>
            <person name="Tisserant E."/>
            <person name="Veneault-Fourrey C."/>
            <person name="Joly D.L."/>
            <person name="Hacquard S."/>
            <person name="Amselem J."/>
            <person name="Cantarel B.L."/>
            <person name="Chiu R."/>
            <person name="Coutinho P.M."/>
            <person name="Feau N."/>
            <person name="Field M."/>
            <person name="Frey P."/>
            <person name="Gelhaye E."/>
            <person name="Goldberg J."/>
            <person name="Grabherr M.G."/>
            <person name="Kodira C.D."/>
            <person name="Kohler A."/>
            <person name="Kuees U."/>
            <person name="Lindquist E.A."/>
            <person name="Lucas S.M."/>
            <person name="Mago R."/>
            <person name="Mauceli E."/>
            <person name="Morin E."/>
            <person name="Murat C."/>
            <person name="Pangilinan J.L."/>
            <person name="Park R."/>
            <person name="Pearson M."/>
            <person name="Quesneville H."/>
            <person name="Rouhier N."/>
            <person name="Sakthikumar S."/>
            <person name="Salamov A.A."/>
            <person name="Schmutz J."/>
            <person name="Selles B."/>
            <person name="Shapiro H."/>
            <person name="Tanguay P."/>
            <person name="Tuskan G.A."/>
            <person name="Henrissat B."/>
            <person name="Van de Peer Y."/>
            <person name="Rouze P."/>
            <person name="Ellis J.G."/>
            <person name="Dodds P.N."/>
            <person name="Schein J.E."/>
            <person name="Zhong S."/>
            <person name="Hamelin R.C."/>
            <person name="Grigoriev I.V."/>
            <person name="Szabo L.J."/>
            <person name="Martin F."/>
        </authorList>
    </citation>
    <scope>NUCLEOTIDE SEQUENCE [LARGE SCALE GENOMIC DNA]</scope>
    <source>
        <strain evidence="3">CRL 75-36-700-3 / race SCCL</strain>
    </source>
</reference>
<dbReference type="AlphaFoldDB" id="E3L0C5"/>
<protein>
    <recommendedName>
        <fullName evidence="1">Tet-like 2OG-Fe(II) oxygenase domain-containing protein</fullName>
    </recommendedName>
</protein>
<dbReference type="HOGENOM" id="CLU_1482708_0_0_1"/>
<evidence type="ECO:0000259" key="1">
    <source>
        <dbReference type="Pfam" id="PF20515"/>
    </source>
</evidence>
<accession>E3L0C5</accession>
<proteinExistence type="predicted"/>
<dbReference type="InterPro" id="IPR046798">
    <property type="entry name" value="2OG-FeII_Oxy_6"/>
</dbReference>
<feature type="domain" description="Tet-like 2OG-Fe(II) oxygenase" evidence="1">
    <location>
        <begin position="3"/>
        <end position="144"/>
    </location>
</feature>
<evidence type="ECO:0000313" key="2">
    <source>
        <dbReference type="EMBL" id="EFP89904.1"/>
    </source>
</evidence>
<organism evidence="2 3">
    <name type="scientific">Puccinia graminis f. sp. tritici (strain CRL 75-36-700-3 / race SCCL)</name>
    <name type="common">Black stem rust fungus</name>
    <dbReference type="NCBI Taxonomy" id="418459"/>
    <lineage>
        <taxon>Eukaryota</taxon>
        <taxon>Fungi</taxon>
        <taxon>Dikarya</taxon>
        <taxon>Basidiomycota</taxon>
        <taxon>Pucciniomycotina</taxon>
        <taxon>Pucciniomycetes</taxon>
        <taxon>Pucciniales</taxon>
        <taxon>Pucciniaceae</taxon>
        <taxon>Puccinia</taxon>
    </lineage>
</organism>
<dbReference type="OrthoDB" id="2503998at2759"/>
<dbReference type="EMBL" id="DS178327">
    <property type="protein sequence ID" value="EFP89904.1"/>
    <property type="molecule type" value="Genomic_DNA"/>
</dbReference>
<dbReference type="VEuPathDB" id="FungiDB:PGTG_16192"/>
<reference key="1">
    <citation type="submission" date="2007-01" db="EMBL/GenBank/DDBJ databases">
        <title>The Genome Sequence of Puccinia graminis f. sp. tritici Strain CRL 75-36-700-3.</title>
        <authorList>
            <consortium name="The Broad Institute Genome Sequencing Platform"/>
            <person name="Birren B."/>
            <person name="Lander E."/>
            <person name="Galagan J."/>
            <person name="Nusbaum C."/>
            <person name="Devon K."/>
            <person name="Cuomo C."/>
            <person name="Jaffe D."/>
            <person name="Butler J."/>
            <person name="Alvarez P."/>
            <person name="Gnerre S."/>
            <person name="Grabherr M."/>
            <person name="Mauceli E."/>
            <person name="Brockman W."/>
            <person name="Young S."/>
            <person name="LaButti K."/>
            <person name="Sykes S."/>
            <person name="DeCaprio D."/>
            <person name="Crawford M."/>
            <person name="Koehrsen M."/>
            <person name="Engels R."/>
            <person name="Montgomery P."/>
            <person name="Pearson M."/>
            <person name="Howarth C."/>
            <person name="Larson L."/>
            <person name="White J."/>
            <person name="Zeng Q."/>
            <person name="Kodira C."/>
            <person name="Yandava C."/>
            <person name="Alvarado L."/>
            <person name="O'Leary S."/>
            <person name="Szabo L."/>
            <person name="Dean R."/>
            <person name="Schein J."/>
        </authorList>
    </citation>
    <scope>NUCLEOTIDE SEQUENCE</scope>
    <source>
        <strain>CRL 75-36-700-3</strain>
    </source>
</reference>
<name>E3L0C5_PUCGT</name>
<gene>
    <name evidence="2" type="ORF">PGTG_16192</name>
</gene>
<dbReference type="KEGG" id="pgr:PGTG_16192"/>
<sequence length="182" mass="20812">MPPEEYEEIKFLTTTLVQLGHYYNNQSNSSLLEGVMKGFGWRKGYGQDMEHFGTYTPAKVKTEEDYRKWRALLLQLPMVESIISRRFQKLAPGAFHQSVEKMKSAKIPSFASPEFDQVPSLPFASNLTATWGEFYNRAHIDNNTGQTIGGFSARDAQVRRLIQGFLNPPFKLHYLPMGTLDK</sequence>
<dbReference type="RefSeq" id="XP_003334323.1">
    <property type="nucleotide sequence ID" value="XM_003334275.1"/>
</dbReference>
<dbReference type="GeneID" id="10545719"/>
<dbReference type="OMA" id="EYLLWLI"/>
<evidence type="ECO:0000313" key="3">
    <source>
        <dbReference type="Proteomes" id="UP000008783"/>
    </source>
</evidence>